<keyword evidence="6" id="KW-1185">Reference proteome</keyword>
<proteinExistence type="inferred from homology"/>
<evidence type="ECO:0000256" key="1">
    <source>
        <dbReference type="ARBA" id="ARBA00022679"/>
    </source>
</evidence>
<accession>A0ABQ6E462</accession>
<dbReference type="InterPro" id="IPR016181">
    <property type="entry name" value="Acyl_CoA_acyltransferase"/>
</dbReference>
<evidence type="ECO:0000256" key="3">
    <source>
        <dbReference type="ARBA" id="ARBA00038502"/>
    </source>
</evidence>
<dbReference type="SUPFAM" id="SSF55729">
    <property type="entry name" value="Acyl-CoA N-acyltransferases (Nat)"/>
    <property type="match status" value="1"/>
</dbReference>
<sequence length="181" mass="20958">MEMPELKTQNLIITLLKPDDVRLLVNYQNDNKAYLAKWEPLRTDEYYTAQETKKRIESNLESFKLGHSISLVAFNKNKTEIIALCTFSNIVHGAFQACHLGYSISETYQGKGLMFEMLQSAIHFVFEEYKLHRIMANYMPENHRSARLLHQLGFEKEGLAKAYLKIAGEWQDHLLTAKLSS</sequence>
<name>A0ABQ6E462_9GAMM</name>
<feature type="domain" description="N-acetyltransferase" evidence="4">
    <location>
        <begin position="25"/>
        <end position="175"/>
    </location>
</feature>
<comment type="similarity">
    <text evidence="3">Belongs to the acetyltransferase family. RimJ subfamily.</text>
</comment>
<dbReference type="RefSeq" id="WP_284205145.1">
    <property type="nucleotide sequence ID" value="NZ_BSPQ01000018.1"/>
</dbReference>
<organism evidence="5 6">
    <name type="scientific">Psychromonas marina</name>
    <dbReference type="NCBI Taxonomy" id="88364"/>
    <lineage>
        <taxon>Bacteria</taxon>
        <taxon>Pseudomonadati</taxon>
        <taxon>Pseudomonadota</taxon>
        <taxon>Gammaproteobacteria</taxon>
        <taxon>Alteromonadales</taxon>
        <taxon>Psychromonadaceae</taxon>
        <taxon>Psychromonas</taxon>
    </lineage>
</organism>
<gene>
    <name evidence="5" type="ORF">GCM10007916_31190</name>
</gene>
<keyword evidence="2" id="KW-0012">Acyltransferase</keyword>
<dbReference type="Pfam" id="PF13302">
    <property type="entry name" value="Acetyltransf_3"/>
    <property type="match status" value="1"/>
</dbReference>
<evidence type="ECO:0000256" key="2">
    <source>
        <dbReference type="ARBA" id="ARBA00023315"/>
    </source>
</evidence>
<dbReference type="Proteomes" id="UP001157353">
    <property type="component" value="Unassembled WGS sequence"/>
</dbReference>
<protein>
    <submittedName>
        <fullName evidence="5">Alanine acetyltransferase</fullName>
    </submittedName>
</protein>
<evidence type="ECO:0000313" key="6">
    <source>
        <dbReference type="Proteomes" id="UP001157353"/>
    </source>
</evidence>
<dbReference type="EMBL" id="BSPQ01000018">
    <property type="protein sequence ID" value="GLS92049.1"/>
    <property type="molecule type" value="Genomic_DNA"/>
</dbReference>
<evidence type="ECO:0000259" key="4">
    <source>
        <dbReference type="PROSITE" id="PS51186"/>
    </source>
</evidence>
<evidence type="ECO:0000313" key="5">
    <source>
        <dbReference type="EMBL" id="GLS92049.1"/>
    </source>
</evidence>
<dbReference type="PANTHER" id="PTHR43792">
    <property type="entry name" value="GNAT FAMILY, PUTATIVE (AFU_ORTHOLOGUE AFUA_3G00765)-RELATED-RELATED"/>
    <property type="match status" value="1"/>
</dbReference>
<dbReference type="InterPro" id="IPR000182">
    <property type="entry name" value="GNAT_dom"/>
</dbReference>
<dbReference type="PANTHER" id="PTHR43792:SF8">
    <property type="entry name" value="[RIBOSOMAL PROTEIN US5]-ALANINE N-ACETYLTRANSFERASE"/>
    <property type="match status" value="1"/>
</dbReference>
<keyword evidence="1" id="KW-0808">Transferase</keyword>
<dbReference type="InterPro" id="IPR051531">
    <property type="entry name" value="N-acetyltransferase"/>
</dbReference>
<dbReference type="PROSITE" id="PS51186">
    <property type="entry name" value="GNAT"/>
    <property type="match status" value="1"/>
</dbReference>
<reference evidence="6" key="1">
    <citation type="journal article" date="2019" name="Int. J. Syst. Evol. Microbiol.">
        <title>The Global Catalogue of Microorganisms (GCM) 10K type strain sequencing project: providing services to taxonomists for standard genome sequencing and annotation.</title>
        <authorList>
            <consortium name="The Broad Institute Genomics Platform"/>
            <consortium name="The Broad Institute Genome Sequencing Center for Infectious Disease"/>
            <person name="Wu L."/>
            <person name="Ma J."/>
        </authorList>
    </citation>
    <scope>NUCLEOTIDE SEQUENCE [LARGE SCALE GENOMIC DNA]</scope>
    <source>
        <strain evidence="6">NBRC 103166</strain>
    </source>
</reference>
<comment type="caution">
    <text evidence="5">The sequence shown here is derived from an EMBL/GenBank/DDBJ whole genome shotgun (WGS) entry which is preliminary data.</text>
</comment>
<dbReference type="Gene3D" id="3.40.630.30">
    <property type="match status" value="1"/>
</dbReference>